<reference evidence="1" key="1">
    <citation type="submission" date="2023-05" db="EMBL/GenBank/DDBJ databases">
        <title>Comparative genomics of Bacillaceae isolates and their secondary metabolite potential.</title>
        <authorList>
            <person name="Song L."/>
            <person name="Nielsen L.J."/>
            <person name="Mohite O."/>
            <person name="Xu X."/>
            <person name="Weber T."/>
            <person name="Kovacs A.T."/>
        </authorList>
    </citation>
    <scope>NUCLEOTIDE SEQUENCE</scope>
    <source>
        <strain evidence="1">LY1</strain>
    </source>
</reference>
<dbReference type="GO" id="GO:0016301">
    <property type="term" value="F:kinase activity"/>
    <property type="evidence" value="ECO:0007669"/>
    <property type="project" value="UniProtKB-KW"/>
</dbReference>
<dbReference type="RefSeq" id="WP_283872114.1">
    <property type="nucleotide sequence ID" value="NZ_CP126101.1"/>
</dbReference>
<sequence>MLKQIIQSWDQYCRDENFVGIGSTRKVYRVLDYVIKVHLHPIGYKQSKNELEIYTSMVDKGLAQLFAQTYYVDDFISVQKYYKPLELKNNQTYEVKDEENQCLIPNLFDEVLEILDKNFDCFDLEDSSNYGLNNDGKLVFTDYGMTKSLYEKEWVPLAEEGILPQIHFDFCSVCGLEKELRMYGDNDRDKRCYNCGKE</sequence>
<organism evidence="1 2">
    <name type="scientific">Lysinibacillus pakistanensis</name>
    <dbReference type="NCBI Taxonomy" id="759811"/>
    <lineage>
        <taxon>Bacteria</taxon>
        <taxon>Bacillati</taxon>
        <taxon>Bacillota</taxon>
        <taxon>Bacilli</taxon>
        <taxon>Bacillales</taxon>
        <taxon>Bacillaceae</taxon>
        <taxon>Lysinibacillus</taxon>
    </lineage>
</organism>
<keyword evidence="1" id="KW-0418">Kinase</keyword>
<protein>
    <submittedName>
        <fullName evidence="1">Protein kinase</fullName>
    </submittedName>
</protein>
<dbReference type="Proteomes" id="UP001178322">
    <property type="component" value="Chromosome"/>
</dbReference>
<keyword evidence="1" id="KW-0808">Transferase</keyword>
<evidence type="ECO:0000313" key="1">
    <source>
        <dbReference type="EMBL" id="WHY53677.1"/>
    </source>
</evidence>
<dbReference type="EMBL" id="CP126101">
    <property type="protein sequence ID" value="WHY53677.1"/>
    <property type="molecule type" value="Genomic_DNA"/>
</dbReference>
<dbReference type="SUPFAM" id="SSF56112">
    <property type="entry name" value="Protein kinase-like (PK-like)"/>
    <property type="match status" value="1"/>
</dbReference>
<evidence type="ECO:0000313" key="2">
    <source>
        <dbReference type="Proteomes" id="UP001178322"/>
    </source>
</evidence>
<dbReference type="AlphaFoldDB" id="A0AAX3X4N1"/>
<proteinExistence type="predicted"/>
<dbReference type="InterPro" id="IPR011009">
    <property type="entry name" value="Kinase-like_dom_sf"/>
</dbReference>
<name>A0AAX3X4N1_9BACI</name>
<accession>A0AAX3X4N1</accession>
<gene>
    <name evidence="1" type="ORF">QNH24_10715</name>
</gene>